<evidence type="ECO:0008006" key="3">
    <source>
        <dbReference type="Google" id="ProtNLM"/>
    </source>
</evidence>
<proteinExistence type="predicted"/>
<dbReference type="EMBL" id="ACJW02000003">
    <property type="protein sequence ID" value="EEP68172.1"/>
    <property type="molecule type" value="Genomic_DNA"/>
</dbReference>
<evidence type="ECO:0000313" key="1">
    <source>
        <dbReference type="EMBL" id="EEP68172.1"/>
    </source>
</evidence>
<dbReference type="InterPro" id="IPR036866">
    <property type="entry name" value="RibonucZ/Hydroxyglut_hydro"/>
</dbReference>
<sequence>MFSGCPPQEAIMTAIHLYYPLNILKPFGENIWIADGGEIRMAFPLGVKIPFSTRMTVVRLSDGGLWCHSPVAPAPELFAQIDALGEVRHLVSPNKIHYAHIAAWKARYPQATAWASTGVRERAAAQSIAVAFDADLGDTAPGAWADDLAQMPFSGSRVMTETVFFHRPSRTLILTDLIENFETSQFPGRFWAGVMKLAGIADPDGKTPADWRATFKDKAAARASLAQMLAWQPEKIILAHGRCYERDAVAELKRAFRWLD</sequence>
<dbReference type="Pfam" id="PF14234">
    <property type="entry name" value="DUF4336"/>
    <property type="match status" value="1"/>
</dbReference>
<dbReference type="PANTHER" id="PTHR33835:SF1">
    <property type="entry name" value="METALLO-BETA-LACTAMASE DOMAIN-CONTAINING PROTEIN"/>
    <property type="match status" value="1"/>
</dbReference>
<dbReference type="Proteomes" id="UP000003009">
    <property type="component" value="Unassembled WGS sequence"/>
</dbReference>
<dbReference type="STRING" id="629741.GCWU000324_02424"/>
<dbReference type="PANTHER" id="PTHR33835">
    <property type="entry name" value="YALI0C07656P"/>
    <property type="match status" value="1"/>
</dbReference>
<gene>
    <name evidence="1" type="ORF">GCWU000324_02424</name>
</gene>
<organism evidence="1 2">
    <name type="scientific">Kingella oralis ATCC 51147</name>
    <dbReference type="NCBI Taxonomy" id="629741"/>
    <lineage>
        <taxon>Bacteria</taxon>
        <taxon>Pseudomonadati</taxon>
        <taxon>Pseudomonadota</taxon>
        <taxon>Betaproteobacteria</taxon>
        <taxon>Neisseriales</taxon>
        <taxon>Neisseriaceae</taxon>
        <taxon>Kingella</taxon>
    </lineage>
</organism>
<reference evidence="1" key="1">
    <citation type="submission" date="2009-04" db="EMBL/GenBank/DDBJ databases">
        <authorList>
            <person name="Weinstock G."/>
            <person name="Sodergren E."/>
            <person name="Clifton S."/>
            <person name="Fulton L."/>
            <person name="Fulton B."/>
            <person name="Courtney L."/>
            <person name="Fronick C."/>
            <person name="Harrison M."/>
            <person name="Strong C."/>
            <person name="Farmer C."/>
            <person name="Delahaunty K."/>
            <person name="Markovic C."/>
            <person name="Hall O."/>
            <person name="Minx P."/>
            <person name="Tomlinson C."/>
            <person name="Mitreva M."/>
            <person name="Nelson J."/>
            <person name="Hou S."/>
            <person name="Wollam A."/>
            <person name="Pepin K.H."/>
            <person name="Johnson M."/>
            <person name="Bhonagiri V."/>
            <person name="Nash W.E."/>
            <person name="Warren W."/>
            <person name="Chinwalla A."/>
            <person name="Mardis E.R."/>
            <person name="Wilson R.K."/>
        </authorList>
    </citation>
    <scope>NUCLEOTIDE SEQUENCE [LARGE SCALE GENOMIC DNA]</scope>
    <source>
        <strain evidence="1">ATCC 51147</strain>
    </source>
</reference>
<keyword evidence="2" id="KW-1185">Reference proteome</keyword>
<dbReference type="InterPro" id="IPR025638">
    <property type="entry name" value="DUF4336"/>
</dbReference>
<dbReference type="HOGENOM" id="CLU_056292_2_0_4"/>
<dbReference type="SUPFAM" id="SSF56281">
    <property type="entry name" value="Metallo-hydrolase/oxidoreductase"/>
    <property type="match status" value="1"/>
</dbReference>
<protein>
    <recommendedName>
        <fullName evidence="3">DUF4336 domain-containing protein</fullName>
    </recommendedName>
</protein>
<name>C4GK50_9NEIS</name>
<evidence type="ECO:0000313" key="2">
    <source>
        <dbReference type="Proteomes" id="UP000003009"/>
    </source>
</evidence>
<accession>C4GK50</accession>
<comment type="caution">
    <text evidence="1">The sequence shown here is derived from an EMBL/GenBank/DDBJ whole genome shotgun (WGS) entry which is preliminary data.</text>
</comment>
<dbReference type="AlphaFoldDB" id="C4GK50"/>